<evidence type="ECO:0000256" key="2">
    <source>
        <dbReference type="ARBA" id="ARBA00022692"/>
    </source>
</evidence>
<dbReference type="Pfam" id="PF04191">
    <property type="entry name" value="PEMT"/>
    <property type="match status" value="1"/>
</dbReference>
<keyword evidence="7" id="KW-1185">Reference proteome</keyword>
<keyword evidence="6" id="KW-0808">Transferase</keyword>
<evidence type="ECO:0000313" key="6">
    <source>
        <dbReference type="EMBL" id="MFC5421709.1"/>
    </source>
</evidence>
<reference evidence="7" key="1">
    <citation type="journal article" date="2019" name="Int. J. Syst. Evol. Microbiol.">
        <title>The Global Catalogue of Microorganisms (GCM) 10K type strain sequencing project: providing services to taxonomists for standard genome sequencing and annotation.</title>
        <authorList>
            <consortium name="The Broad Institute Genomics Platform"/>
            <consortium name="The Broad Institute Genome Sequencing Center for Infectious Disease"/>
            <person name="Wu L."/>
            <person name="Ma J."/>
        </authorList>
    </citation>
    <scope>NUCLEOTIDE SEQUENCE [LARGE SCALE GENOMIC DNA]</scope>
    <source>
        <strain evidence="7">NCAIM B.01391</strain>
    </source>
</reference>
<dbReference type="Gene3D" id="1.20.120.1630">
    <property type="match status" value="1"/>
</dbReference>
<dbReference type="EC" id="2.1.1.334" evidence="6"/>
<comment type="caution">
    <text evidence="6">The sequence shown here is derived from an EMBL/GenBank/DDBJ whole genome shotgun (WGS) entry which is preliminary data.</text>
</comment>
<dbReference type="InterPro" id="IPR007318">
    <property type="entry name" value="Phopholipid_MeTrfase"/>
</dbReference>
<keyword evidence="4 5" id="KW-0472">Membrane</keyword>
<keyword evidence="3 5" id="KW-1133">Transmembrane helix</keyword>
<accession>A0ABW0IU08</accession>
<comment type="subcellular location">
    <subcellularLocation>
        <location evidence="1">Endomembrane system</location>
        <topology evidence="1">Multi-pass membrane protein</topology>
    </subcellularLocation>
</comment>
<dbReference type="Proteomes" id="UP001596053">
    <property type="component" value="Unassembled WGS sequence"/>
</dbReference>
<feature type="transmembrane region" description="Helical" evidence="5">
    <location>
        <begin position="143"/>
        <end position="170"/>
    </location>
</feature>
<evidence type="ECO:0000256" key="3">
    <source>
        <dbReference type="ARBA" id="ARBA00022989"/>
    </source>
</evidence>
<keyword evidence="2 5" id="KW-0812">Transmembrane</keyword>
<feature type="transmembrane region" description="Helical" evidence="5">
    <location>
        <begin position="88"/>
        <end position="104"/>
    </location>
</feature>
<feature type="transmembrane region" description="Helical" evidence="5">
    <location>
        <begin position="48"/>
        <end position="68"/>
    </location>
</feature>
<dbReference type="EMBL" id="JBHSLW010000032">
    <property type="protein sequence ID" value="MFC5421709.1"/>
    <property type="molecule type" value="Genomic_DNA"/>
</dbReference>
<evidence type="ECO:0000256" key="5">
    <source>
        <dbReference type="SAM" id="Phobius"/>
    </source>
</evidence>
<feature type="transmembrane region" description="Helical" evidence="5">
    <location>
        <begin position="6"/>
        <end position="27"/>
    </location>
</feature>
<keyword evidence="6" id="KW-0489">Methyltransferase</keyword>
<organism evidence="6 7">
    <name type="scientific">Bosea eneae</name>
    <dbReference type="NCBI Taxonomy" id="151454"/>
    <lineage>
        <taxon>Bacteria</taxon>
        <taxon>Pseudomonadati</taxon>
        <taxon>Pseudomonadota</taxon>
        <taxon>Alphaproteobacteria</taxon>
        <taxon>Hyphomicrobiales</taxon>
        <taxon>Boseaceae</taxon>
        <taxon>Bosea</taxon>
    </lineage>
</organism>
<evidence type="ECO:0000313" key="7">
    <source>
        <dbReference type="Proteomes" id="UP001596053"/>
    </source>
</evidence>
<dbReference type="PANTHER" id="PTHR12714:SF9">
    <property type="entry name" value="PROTEIN-S-ISOPRENYLCYSTEINE O-METHYLTRANSFERASE"/>
    <property type="match status" value="1"/>
</dbReference>
<sequence length="209" mass="22866">MTSMEIASYLMTAVYVISFLAMSVILAKEAGRPIWLFGKGREKQALPAMLFRLAFAGAVIWPLVLSLFGNPIKADPLAKVLNGPWLDVLGHLLVVVGACVAILSQRHMGTSWRIGAAEGELGPIVDSGPFAVSRNPVFVGQTLLFVGLFIVLPSLIQAALTIALLIAIVLQVRVEERVLSQTLGEPYRDYQQRVRRWLGTRRMPENATS</sequence>
<dbReference type="GO" id="GO:0004671">
    <property type="term" value="F:protein C-terminal S-isoprenylcysteine carboxyl O-methyltransferase activity"/>
    <property type="evidence" value="ECO:0007669"/>
    <property type="project" value="UniProtKB-EC"/>
</dbReference>
<dbReference type="PANTHER" id="PTHR12714">
    <property type="entry name" value="PROTEIN-S ISOPRENYLCYSTEINE O-METHYLTRANSFERASE"/>
    <property type="match status" value="1"/>
</dbReference>
<proteinExistence type="predicted"/>
<dbReference type="EC" id="2.1.1.100" evidence="6"/>
<evidence type="ECO:0000256" key="4">
    <source>
        <dbReference type="ARBA" id="ARBA00023136"/>
    </source>
</evidence>
<dbReference type="RefSeq" id="WP_377799991.1">
    <property type="nucleotide sequence ID" value="NZ_JBHSLW010000032.1"/>
</dbReference>
<gene>
    <name evidence="6" type="ORF">ACFPOB_19305</name>
</gene>
<dbReference type="GO" id="GO:0032259">
    <property type="term" value="P:methylation"/>
    <property type="evidence" value="ECO:0007669"/>
    <property type="project" value="UniProtKB-KW"/>
</dbReference>
<protein>
    <submittedName>
        <fullName evidence="6">Methyltransferase family protein</fullName>
        <ecNumber evidence="6">2.1.1.100</ecNumber>
        <ecNumber evidence="6">2.1.1.334</ecNumber>
    </submittedName>
</protein>
<evidence type="ECO:0000256" key="1">
    <source>
        <dbReference type="ARBA" id="ARBA00004127"/>
    </source>
</evidence>
<name>A0ABW0IU08_9HYPH</name>